<reference evidence="2 4" key="1">
    <citation type="submission" date="2017-03" db="EMBL/GenBank/DDBJ databases">
        <title>The whole genome sequencing and assembly of Lysinibacillus sphaericus DSM 28T strain.</title>
        <authorList>
            <person name="Lee Y.-J."/>
            <person name="Yi H."/>
            <person name="Bahn Y.-S."/>
            <person name="Kim J.F."/>
            <person name="Lee D.-W."/>
        </authorList>
    </citation>
    <scope>NUCLEOTIDE SEQUENCE [LARGE SCALE GENOMIC DNA]</scope>
    <source>
        <strain evidence="2 4">DSM 28</strain>
    </source>
</reference>
<keyword evidence="1" id="KW-1133">Transmembrane helix</keyword>
<evidence type="ECO:0000256" key="1">
    <source>
        <dbReference type="SAM" id="Phobius"/>
    </source>
</evidence>
<evidence type="ECO:0000313" key="2">
    <source>
        <dbReference type="EMBL" id="AVK97544.1"/>
    </source>
</evidence>
<gene>
    <name evidence="2" type="ORF">LS41612_15320</name>
    <name evidence="3" type="ORF">NCTC10338_01625</name>
</gene>
<reference evidence="3 5" key="2">
    <citation type="submission" date="2018-06" db="EMBL/GenBank/DDBJ databases">
        <authorList>
            <consortium name="Pathogen Informatics"/>
            <person name="Doyle S."/>
        </authorList>
    </citation>
    <scope>NUCLEOTIDE SEQUENCE [LARGE SCALE GENOMIC DNA]</scope>
    <source>
        <strain evidence="3 5">NCTC10338</strain>
    </source>
</reference>
<organism evidence="2 4">
    <name type="scientific">Lysinibacillus sphaericus</name>
    <name type="common">Bacillus sphaericus</name>
    <dbReference type="NCBI Taxonomy" id="1421"/>
    <lineage>
        <taxon>Bacteria</taxon>
        <taxon>Bacillati</taxon>
        <taxon>Bacillota</taxon>
        <taxon>Bacilli</taxon>
        <taxon>Bacillales</taxon>
        <taxon>Bacillaceae</taxon>
        <taxon>Lysinibacillus</taxon>
    </lineage>
</organism>
<keyword evidence="1" id="KW-0812">Transmembrane</keyword>
<dbReference type="Proteomes" id="UP000238825">
    <property type="component" value="Chromosome"/>
</dbReference>
<feature type="transmembrane region" description="Helical" evidence="1">
    <location>
        <begin position="12"/>
        <end position="32"/>
    </location>
</feature>
<dbReference type="RefSeq" id="WP_024364228.1">
    <property type="nucleotide sequence ID" value="NZ_BJNS01000016.1"/>
</dbReference>
<keyword evidence="1" id="KW-0472">Membrane</keyword>
<evidence type="ECO:0000313" key="5">
    <source>
        <dbReference type="Proteomes" id="UP000255295"/>
    </source>
</evidence>
<evidence type="ECO:0000313" key="4">
    <source>
        <dbReference type="Proteomes" id="UP000238825"/>
    </source>
</evidence>
<dbReference type="EMBL" id="UFSZ01000001">
    <property type="protein sequence ID" value="SUV16545.1"/>
    <property type="molecule type" value="Genomic_DNA"/>
</dbReference>
<proteinExistence type="predicted"/>
<dbReference type="AlphaFoldDB" id="A0A2S0K2P0"/>
<dbReference type="EMBL" id="CP019980">
    <property type="protein sequence ID" value="AVK97544.1"/>
    <property type="molecule type" value="Genomic_DNA"/>
</dbReference>
<protein>
    <submittedName>
        <fullName evidence="2">Uncharacterized protein</fullName>
    </submittedName>
</protein>
<accession>A0A2S0K2P0</accession>
<evidence type="ECO:0000313" key="3">
    <source>
        <dbReference type="EMBL" id="SUV16545.1"/>
    </source>
</evidence>
<name>A0A2S0K2P0_LYSSH</name>
<sequence length="291" mass="33266">MKKTFYFFTRNSIIYITTVVLITTVTLTFVPAKSFAIPLSEELEDDSFVILEIIKFTDKEVAYKTLENGALFLYEEQIENEAVTTNKYKINNVAKELVENFITIIDMNKDDSFVSQKNLLSKQMYSKTSVHVSPVNEIKNDKTVYTSSAPGEWVTARASGFNYSYSKHSNGGGKARELSNEKTVNTYNKYFDQFTRNVDKIRNFETSILKDLLLVGLLDQAFKSIKKPTVANVTNFLRKYLKSIPGISVIVASVEYLILTNKTLDAYKKIPGPERNWRFGKYDDFSNVRVS</sequence>
<dbReference type="GeneID" id="48277570"/>
<dbReference type="Proteomes" id="UP000255295">
    <property type="component" value="Unassembled WGS sequence"/>
</dbReference>